<accession>A6IBR9</accession>
<dbReference type="AlphaFoldDB" id="A6IBR9"/>
<gene>
    <name evidence="1" type="primary">LOC500292</name>
    <name evidence="1" type="ORF">rCG_56097</name>
</gene>
<name>A6IBR9_RAT</name>
<dbReference type="EMBL" id="CH473957">
    <property type="protein sequence ID" value="EDL91537.1"/>
    <property type="molecule type" value="Genomic_DNA"/>
</dbReference>
<dbReference type="Proteomes" id="UP000234681">
    <property type="component" value="Chromosome 4"/>
</dbReference>
<organism evidence="1 2">
    <name type="scientific">Rattus norvegicus</name>
    <name type="common">Rat</name>
    <dbReference type="NCBI Taxonomy" id="10116"/>
    <lineage>
        <taxon>Eukaryota</taxon>
        <taxon>Metazoa</taxon>
        <taxon>Chordata</taxon>
        <taxon>Craniata</taxon>
        <taxon>Vertebrata</taxon>
        <taxon>Euteleostomi</taxon>
        <taxon>Mammalia</taxon>
        <taxon>Eutheria</taxon>
        <taxon>Euarchontoglires</taxon>
        <taxon>Glires</taxon>
        <taxon>Rodentia</taxon>
        <taxon>Myomorpha</taxon>
        <taxon>Muroidea</taxon>
        <taxon>Muridae</taxon>
        <taxon>Murinae</taxon>
        <taxon>Rattus</taxon>
    </lineage>
</organism>
<reference evidence="2" key="1">
    <citation type="submission" date="2005-09" db="EMBL/GenBank/DDBJ databases">
        <authorList>
            <person name="Mural R.J."/>
            <person name="Li P.W."/>
            <person name="Adams M.D."/>
            <person name="Amanatides P.G."/>
            <person name="Baden-Tillson H."/>
            <person name="Barnstead M."/>
            <person name="Chin S.H."/>
            <person name="Dew I."/>
            <person name="Evans C.A."/>
            <person name="Ferriera S."/>
            <person name="Flanigan M."/>
            <person name="Fosler C."/>
            <person name="Glodek A."/>
            <person name="Gu Z."/>
            <person name="Holt R.A."/>
            <person name="Jennings D."/>
            <person name="Kraft C.L."/>
            <person name="Lu F."/>
            <person name="Nguyen T."/>
            <person name="Nusskern D.R."/>
            <person name="Pfannkoch C.M."/>
            <person name="Sitter C."/>
            <person name="Sutton G.G."/>
            <person name="Venter J.C."/>
            <person name="Wang Z."/>
            <person name="Woodage T."/>
            <person name="Zheng X.H."/>
            <person name="Zhong F."/>
        </authorList>
    </citation>
    <scope>NUCLEOTIDE SEQUENCE [LARGE SCALE GENOMIC DNA]</scope>
    <source>
        <strain>BN</strain>
        <strain evidence="2">Sprague-Dawley</strain>
    </source>
</reference>
<sequence>MKTPVLLGHRCDWGPCALLVAPTSLAVGELLTRLHLSHSTASRKSQEGLEPWSGLVTGGLPGLPQFLLFYLRYLRGPTLAPGRHQVCPCVAMCCPLCHSLLGAPRCPAAYVHHAADIAMVAPIIPWPQSRQQNEQHATAPVIPMAMVPERLALRSRRKGGGLGGSLTWDSNYSLQAPATHDHEVCWGGRLEVELSDADLGGPDLCQPGRNF</sequence>
<evidence type="ECO:0000313" key="2">
    <source>
        <dbReference type="Proteomes" id="UP000234681"/>
    </source>
</evidence>
<proteinExistence type="predicted"/>
<evidence type="ECO:0000313" key="1">
    <source>
        <dbReference type="EMBL" id="EDL91537.1"/>
    </source>
</evidence>
<protein>
    <submittedName>
        <fullName evidence="1">Similar to cell death-inducing DFFA-like effector c, isoform CRA_b</fullName>
    </submittedName>
</protein>